<feature type="compositionally biased region" description="Basic and acidic residues" evidence="1">
    <location>
        <begin position="53"/>
        <end position="62"/>
    </location>
</feature>
<organism evidence="3 4">
    <name type="scientific">Polarella glacialis</name>
    <name type="common">Dinoflagellate</name>
    <dbReference type="NCBI Taxonomy" id="89957"/>
    <lineage>
        <taxon>Eukaryota</taxon>
        <taxon>Sar</taxon>
        <taxon>Alveolata</taxon>
        <taxon>Dinophyceae</taxon>
        <taxon>Suessiales</taxon>
        <taxon>Suessiaceae</taxon>
        <taxon>Polarella</taxon>
    </lineage>
</organism>
<name>A0A813ELP7_POLGL</name>
<feature type="region of interest" description="Disordered" evidence="1">
    <location>
        <begin position="93"/>
        <end position="116"/>
    </location>
</feature>
<sequence>MKSNWRNAADAVFARQMDAFEVHLKRQAMARLKPAHLSGPVFAPPRGGGPRQEALEDSREGSDCSDGPSGESRRSGARAFGAFGDEEGLSEARLRGGTASPTSFSPAPYPRQKGSGQADLCSVLQASADPVEGDALESKRRIFEAFRENASASLSAYNAHIQRLALARWKTCIGISKDESLSFQIKISNEDGQAQEILSRDLQDAQLEERPHSATERREAAASPVTTWQRSARPGVLLGTEGLCSLASKSPSCQEPLGAGKEPPFPEDEERTVVPWRQTAAPPGRRELSGSQSAGALRPGGQGRAFALGAPQLGGGLGAGAAALAGAGGAENGQGAQAVEQWPRALPTKVLSRVDLQLGRFLSSALLLLLLLLLLSVGT</sequence>
<evidence type="ECO:0000256" key="2">
    <source>
        <dbReference type="SAM" id="Phobius"/>
    </source>
</evidence>
<feature type="region of interest" description="Disordered" evidence="1">
    <location>
        <begin position="35"/>
        <end position="76"/>
    </location>
</feature>
<keyword evidence="4" id="KW-1185">Reference proteome</keyword>
<feature type="transmembrane region" description="Helical" evidence="2">
    <location>
        <begin position="358"/>
        <end position="377"/>
    </location>
</feature>
<evidence type="ECO:0000313" key="3">
    <source>
        <dbReference type="EMBL" id="CAE8599251.1"/>
    </source>
</evidence>
<keyword evidence="2" id="KW-0812">Transmembrane</keyword>
<evidence type="ECO:0000313" key="4">
    <source>
        <dbReference type="Proteomes" id="UP000654075"/>
    </source>
</evidence>
<dbReference type="Proteomes" id="UP000654075">
    <property type="component" value="Unassembled WGS sequence"/>
</dbReference>
<dbReference type="EMBL" id="CAJNNV010010918">
    <property type="protein sequence ID" value="CAE8599251.1"/>
    <property type="molecule type" value="Genomic_DNA"/>
</dbReference>
<accession>A0A813ELP7</accession>
<feature type="compositionally biased region" description="Basic and acidic residues" evidence="1">
    <location>
        <begin position="207"/>
        <end position="220"/>
    </location>
</feature>
<gene>
    <name evidence="3" type="ORF">PGLA1383_LOCUS17611</name>
</gene>
<feature type="region of interest" description="Disordered" evidence="1">
    <location>
        <begin position="250"/>
        <end position="302"/>
    </location>
</feature>
<keyword evidence="2" id="KW-0472">Membrane</keyword>
<proteinExistence type="predicted"/>
<protein>
    <submittedName>
        <fullName evidence="3">Uncharacterized protein</fullName>
    </submittedName>
</protein>
<reference evidence="3" key="1">
    <citation type="submission" date="2021-02" db="EMBL/GenBank/DDBJ databases">
        <authorList>
            <person name="Dougan E. K."/>
            <person name="Rhodes N."/>
            <person name="Thang M."/>
            <person name="Chan C."/>
        </authorList>
    </citation>
    <scope>NUCLEOTIDE SEQUENCE</scope>
</reference>
<keyword evidence="2" id="KW-1133">Transmembrane helix</keyword>
<dbReference type="AlphaFoldDB" id="A0A813ELP7"/>
<evidence type="ECO:0000256" key="1">
    <source>
        <dbReference type="SAM" id="MobiDB-lite"/>
    </source>
</evidence>
<feature type="region of interest" description="Disordered" evidence="1">
    <location>
        <begin position="207"/>
        <end position="227"/>
    </location>
</feature>
<comment type="caution">
    <text evidence="3">The sequence shown here is derived from an EMBL/GenBank/DDBJ whole genome shotgun (WGS) entry which is preliminary data.</text>
</comment>